<name>A0A381RKF2_9ZZZZ</name>
<dbReference type="GO" id="GO:0005759">
    <property type="term" value="C:mitochondrial matrix"/>
    <property type="evidence" value="ECO:0007669"/>
    <property type="project" value="UniProtKB-SubCell"/>
</dbReference>
<dbReference type="NCBIfam" id="NF001908">
    <property type="entry name" value="PRK00668.1"/>
    <property type="match status" value="1"/>
</dbReference>
<keyword evidence="8" id="KW-0547">Nucleotide-binding</keyword>
<evidence type="ECO:0000256" key="7">
    <source>
        <dbReference type="ARBA" id="ARBA00022723"/>
    </source>
</evidence>
<keyword evidence="12" id="KW-0546">Nucleotide metabolism</keyword>
<dbReference type="GO" id="GO:0006183">
    <property type="term" value="P:GTP biosynthetic process"/>
    <property type="evidence" value="ECO:0007669"/>
    <property type="project" value="InterPro"/>
</dbReference>
<protein>
    <recommendedName>
        <fullName evidence="5">nucleoside-diphosphate kinase</fullName>
        <ecNumber evidence="5">2.7.4.6</ecNumber>
    </recommendedName>
</protein>
<evidence type="ECO:0000256" key="1">
    <source>
        <dbReference type="ARBA" id="ARBA00001946"/>
    </source>
</evidence>
<dbReference type="PRINTS" id="PR01243">
    <property type="entry name" value="NUCDPKINASE"/>
</dbReference>
<dbReference type="FunFam" id="3.30.70.141:FF:000017">
    <property type="entry name" value="Nucleoside diphosphate kinase"/>
    <property type="match status" value="1"/>
</dbReference>
<dbReference type="GO" id="GO:0006228">
    <property type="term" value="P:UTP biosynthetic process"/>
    <property type="evidence" value="ECO:0007669"/>
    <property type="project" value="InterPro"/>
</dbReference>
<dbReference type="InterPro" id="IPR034907">
    <property type="entry name" value="NDK-like_dom"/>
</dbReference>
<dbReference type="EMBL" id="UINC01002047">
    <property type="protein sequence ID" value="SUZ92302.1"/>
    <property type="molecule type" value="Genomic_DNA"/>
</dbReference>
<keyword evidence="7" id="KW-0479">Metal-binding</keyword>
<evidence type="ECO:0000313" key="14">
    <source>
        <dbReference type="EMBL" id="SUZ92302.1"/>
    </source>
</evidence>
<keyword evidence="11" id="KW-0460">Magnesium</keyword>
<feature type="domain" description="Nucleoside diphosphate kinase-like" evidence="13">
    <location>
        <begin position="4"/>
        <end position="141"/>
    </location>
</feature>
<dbReference type="InterPro" id="IPR001564">
    <property type="entry name" value="Nucleoside_diP_kinase"/>
</dbReference>
<keyword evidence="9" id="KW-0418">Kinase</keyword>
<dbReference type="EC" id="2.7.4.6" evidence="5"/>
<dbReference type="InterPro" id="IPR036850">
    <property type="entry name" value="NDK-like_dom_sf"/>
</dbReference>
<dbReference type="GO" id="GO:0046872">
    <property type="term" value="F:metal ion binding"/>
    <property type="evidence" value="ECO:0007669"/>
    <property type="project" value="UniProtKB-KW"/>
</dbReference>
<dbReference type="HAMAP" id="MF_00451">
    <property type="entry name" value="NDP_kinase"/>
    <property type="match status" value="1"/>
</dbReference>
<dbReference type="GO" id="GO:0005524">
    <property type="term" value="F:ATP binding"/>
    <property type="evidence" value="ECO:0007669"/>
    <property type="project" value="UniProtKB-KW"/>
</dbReference>
<dbReference type="PROSITE" id="PS51374">
    <property type="entry name" value="NDPK_LIKE"/>
    <property type="match status" value="1"/>
</dbReference>
<evidence type="ECO:0000256" key="9">
    <source>
        <dbReference type="ARBA" id="ARBA00022777"/>
    </source>
</evidence>
<evidence type="ECO:0000256" key="8">
    <source>
        <dbReference type="ARBA" id="ARBA00022741"/>
    </source>
</evidence>
<gene>
    <name evidence="14" type="ORF">METZ01_LOCUS45156</name>
</gene>
<dbReference type="GO" id="GO:0005758">
    <property type="term" value="C:mitochondrial intermembrane space"/>
    <property type="evidence" value="ECO:0007669"/>
    <property type="project" value="UniProtKB-SubCell"/>
</dbReference>
<evidence type="ECO:0000256" key="11">
    <source>
        <dbReference type="ARBA" id="ARBA00022842"/>
    </source>
</evidence>
<sequence>MEMNNRTFAIIKPDAVRNGDTGKIYDRILKVGFTILSAKLLRMTNAQAEGFYDVHRDRPFFNELTTFMSSGPCMVLALEKENAVTEWRKTIGSTNPEDAELGTIRKDFATNVQENAVHGSDSDENAEKEIGFFFSDSELIANQ</sequence>
<dbReference type="GO" id="GO:0004550">
    <property type="term" value="F:nucleoside diphosphate kinase activity"/>
    <property type="evidence" value="ECO:0007669"/>
    <property type="project" value="UniProtKB-EC"/>
</dbReference>
<evidence type="ECO:0000256" key="6">
    <source>
        <dbReference type="ARBA" id="ARBA00022679"/>
    </source>
</evidence>
<dbReference type="AlphaFoldDB" id="A0A381RKF2"/>
<keyword evidence="10" id="KW-0067">ATP-binding</keyword>
<organism evidence="14">
    <name type="scientific">marine metagenome</name>
    <dbReference type="NCBI Taxonomy" id="408172"/>
    <lineage>
        <taxon>unclassified sequences</taxon>
        <taxon>metagenomes</taxon>
        <taxon>ecological metagenomes</taxon>
    </lineage>
</organism>
<evidence type="ECO:0000259" key="13">
    <source>
        <dbReference type="SMART" id="SM00562"/>
    </source>
</evidence>
<evidence type="ECO:0000256" key="3">
    <source>
        <dbReference type="ARBA" id="ARBA00004569"/>
    </source>
</evidence>
<dbReference type="PANTHER" id="PTHR46161:SF3">
    <property type="entry name" value="NUCLEOSIDE DIPHOSPHATE KINASE DDB_G0292928-RELATED"/>
    <property type="match status" value="1"/>
</dbReference>
<evidence type="ECO:0000256" key="2">
    <source>
        <dbReference type="ARBA" id="ARBA00004305"/>
    </source>
</evidence>
<proteinExistence type="inferred from homology"/>
<dbReference type="CDD" id="cd04413">
    <property type="entry name" value="NDPk_I"/>
    <property type="match status" value="1"/>
</dbReference>
<comment type="cofactor">
    <cofactor evidence="1">
        <name>Mg(2+)</name>
        <dbReference type="ChEBI" id="CHEBI:18420"/>
    </cofactor>
</comment>
<dbReference type="SUPFAM" id="SSF54919">
    <property type="entry name" value="Nucleoside diphosphate kinase, NDK"/>
    <property type="match status" value="1"/>
</dbReference>
<dbReference type="SMART" id="SM00562">
    <property type="entry name" value="NDK"/>
    <property type="match status" value="1"/>
</dbReference>
<dbReference type="Pfam" id="PF00334">
    <property type="entry name" value="NDK"/>
    <property type="match status" value="1"/>
</dbReference>
<keyword evidence="6" id="KW-0808">Transferase</keyword>
<evidence type="ECO:0000256" key="12">
    <source>
        <dbReference type="ARBA" id="ARBA00023080"/>
    </source>
</evidence>
<dbReference type="GO" id="GO:0006241">
    <property type="term" value="P:CTP biosynthetic process"/>
    <property type="evidence" value="ECO:0007669"/>
    <property type="project" value="InterPro"/>
</dbReference>
<dbReference type="PANTHER" id="PTHR46161">
    <property type="entry name" value="NUCLEOSIDE DIPHOSPHATE KINASE"/>
    <property type="match status" value="1"/>
</dbReference>
<evidence type="ECO:0000256" key="10">
    <source>
        <dbReference type="ARBA" id="ARBA00022840"/>
    </source>
</evidence>
<comment type="subcellular location">
    <subcellularLocation>
        <location evidence="3">Mitochondrion intermembrane space</location>
    </subcellularLocation>
    <subcellularLocation>
        <location evidence="2">Mitochondrion matrix</location>
    </subcellularLocation>
</comment>
<dbReference type="Gene3D" id="3.30.70.141">
    <property type="entry name" value="Nucleoside diphosphate kinase-like domain"/>
    <property type="match status" value="1"/>
</dbReference>
<evidence type="ECO:0000256" key="5">
    <source>
        <dbReference type="ARBA" id="ARBA00012966"/>
    </source>
</evidence>
<comment type="similarity">
    <text evidence="4">Belongs to the NDK family.</text>
</comment>
<reference evidence="14" key="1">
    <citation type="submission" date="2018-05" db="EMBL/GenBank/DDBJ databases">
        <authorList>
            <person name="Lanie J.A."/>
            <person name="Ng W.-L."/>
            <person name="Kazmierczak K.M."/>
            <person name="Andrzejewski T.M."/>
            <person name="Davidsen T.M."/>
            <person name="Wayne K.J."/>
            <person name="Tettelin H."/>
            <person name="Glass J.I."/>
            <person name="Rusch D."/>
            <person name="Podicherti R."/>
            <person name="Tsui H.-C.T."/>
            <person name="Winkler M.E."/>
        </authorList>
    </citation>
    <scope>NUCLEOTIDE SEQUENCE</scope>
</reference>
<evidence type="ECO:0000256" key="4">
    <source>
        <dbReference type="ARBA" id="ARBA00008142"/>
    </source>
</evidence>
<accession>A0A381RKF2</accession>